<dbReference type="KEGG" id="mgik:GO620_000970"/>
<evidence type="ECO:0000313" key="2">
    <source>
        <dbReference type="Proteomes" id="UP000429232"/>
    </source>
</evidence>
<dbReference type="EMBL" id="CP066775">
    <property type="protein sequence ID" value="QQL50054.1"/>
    <property type="molecule type" value="Genomic_DNA"/>
</dbReference>
<gene>
    <name evidence="1" type="ORF">GO620_000970</name>
</gene>
<organism evidence="1 2">
    <name type="scientific">Mucilaginibacter ginkgonis</name>
    <dbReference type="NCBI Taxonomy" id="2682091"/>
    <lineage>
        <taxon>Bacteria</taxon>
        <taxon>Pseudomonadati</taxon>
        <taxon>Bacteroidota</taxon>
        <taxon>Sphingobacteriia</taxon>
        <taxon>Sphingobacteriales</taxon>
        <taxon>Sphingobacteriaceae</taxon>
        <taxon>Mucilaginibacter</taxon>
    </lineage>
</organism>
<reference evidence="1 2" key="1">
    <citation type="submission" date="2020-12" db="EMBL/GenBank/DDBJ databases">
        <title>HMF7856_wgs.fasta genome submission.</title>
        <authorList>
            <person name="Kang H."/>
            <person name="Kim H."/>
            <person name="Joh K."/>
        </authorList>
    </citation>
    <scope>NUCLEOTIDE SEQUENCE [LARGE SCALE GENOMIC DNA]</scope>
    <source>
        <strain evidence="1 2">HMF7856</strain>
    </source>
</reference>
<accession>A0A6I4HZQ8</accession>
<sequence>MVKTRLNGFQITELTDATPKVAKPGSILLPRTNQVSQLSFANGVAGAVKKYIDDNTVVAGKAKPVRISIKKLLLNETTINGKSVDGELQIQFGFDLVIGDDLYTHLIDYKGAVRYSRLPNQTGAADIYIRMGIQNSLKFFNDWLDQHKNNDAALANNVRLVFKDYTEKEESDTIYYSPKRPLTWDDFQDKVSARGGYAAEVIPGLGFTESNEVKSGELIVEMRLKVFLPKSAAYVEPGQKNDVNLNHEQRHFDIVKIISNRFKKGLLAQQLPVHNYDGDINVAYFDALRQITAMQKQYDTETRHGMNLGQQEVWNKKIDTELKAAGSGR</sequence>
<protein>
    <submittedName>
        <fullName evidence="1">Uncharacterized protein</fullName>
    </submittedName>
</protein>
<dbReference type="Proteomes" id="UP000429232">
    <property type="component" value="Chromosome"/>
</dbReference>
<dbReference type="RefSeq" id="WP_157523242.1">
    <property type="nucleotide sequence ID" value="NZ_CP066775.1"/>
</dbReference>
<name>A0A6I4HZQ8_9SPHI</name>
<evidence type="ECO:0000313" key="1">
    <source>
        <dbReference type="EMBL" id="QQL50054.1"/>
    </source>
</evidence>
<dbReference type="AlphaFoldDB" id="A0A6I4HZQ8"/>
<keyword evidence="2" id="KW-1185">Reference proteome</keyword>
<proteinExistence type="predicted"/>